<keyword evidence="2" id="KW-0812">Transmembrane</keyword>
<evidence type="ECO:0000256" key="2">
    <source>
        <dbReference type="SAM" id="Phobius"/>
    </source>
</evidence>
<feature type="transmembrane region" description="Helical" evidence="2">
    <location>
        <begin position="35"/>
        <end position="59"/>
    </location>
</feature>
<reference evidence="3 5" key="1">
    <citation type="submission" date="2015-02" db="EMBL/GenBank/DDBJ databases">
        <title>Draft genome sequences of ten Microbacterium spp. with emphasis on heavy metal contaminated environments.</title>
        <authorList>
            <person name="Corretto E."/>
        </authorList>
    </citation>
    <scope>NUCLEOTIDE SEQUENCE [LARGE SCALE GENOMIC DNA]</scope>
    <source>
        <strain evidence="3 5">DSM 18659</strain>
    </source>
</reference>
<dbReference type="Proteomes" id="UP000033451">
    <property type="component" value="Unassembled WGS sequence"/>
</dbReference>
<feature type="region of interest" description="Disordered" evidence="1">
    <location>
        <begin position="156"/>
        <end position="177"/>
    </location>
</feature>
<gene>
    <name evidence="3" type="primary">ftsL_1</name>
    <name evidence="4" type="synonym">ftsL_2</name>
    <name evidence="3" type="ORF">RR49_02794</name>
    <name evidence="4" type="ORF">RR49_02907</name>
</gene>
<evidence type="ECO:0000313" key="3">
    <source>
        <dbReference type="EMBL" id="KJL34903.1"/>
    </source>
</evidence>
<dbReference type="STRING" id="400772.RR49_02794"/>
<evidence type="ECO:0000313" key="4">
    <source>
        <dbReference type="EMBL" id="KJL35012.1"/>
    </source>
</evidence>
<keyword evidence="3" id="KW-0132">Cell division</keyword>
<evidence type="ECO:0000313" key="5">
    <source>
        <dbReference type="Proteomes" id="UP000033451"/>
    </source>
</evidence>
<dbReference type="InterPro" id="IPR007060">
    <property type="entry name" value="FtsL/DivIC"/>
</dbReference>
<keyword evidence="2" id="KW-0472">Membrane</keyword>
<dbReference type="PATRIC" id="fig|400772.4.peg.2811"/>
<keyword evidence="3" id="KW-0131">Cell cycle</keyword>
<dbReference type="Pfam" id="PF04977">
    <property type="entry name" value="DivIC"/>
    <property type="match status" value="1"/>
</dbReference>
<dbReference type="AlphaFoldDB" id="A0A0F0LP25"/>
<dbReference type="GO" id="GO:0051301">
    <property type="term" value="P:cell division"/>
    <property type="evidence" value="ECO:0007669"/>
    <property type="project" value="UniProtKB-KW"/>
</dbReference>
<keyword evidence="5" id="KW-1185">Reference proteome</keyword>
<accession>A0A0F0LP25</accession>
<protein>
    <submittedName>
        <fullName evidence="3">Cell division protein FtsL</fullName>
    </submittedName>
</protein>
<dbReference type="RefSeq" id="WP_048808829.1">
    <property type="nucleotide sequence ID" value="NZ_JYIY01000080.1"/>
</dbReference>
<sequence length="177" mass="18739">MAKRPTPPSASPEEIPRARRLAARDWLGGIRLSGFMVIMLGLVVLAVGVLVPTVGTYLAQQQKLSAARAAVQLTQQQIDALQAESDRLGDPAYIATQARERLYYVTPGQVLYLVDNDLPADQQPRDAAPVSAQLTQTRNDWMSGFVRSLAAAGAAVTATAPTDGSTPSPTSDATPSP</sequence>
<dbReference type="EMBL" id="JYIY01000080">
    <property type="protein sequence ID" value="KJL34903.1"/>
    <property type="molecule type" value="Genomic_DNA"/>
</dbReference>
<evidence type="ECO:0000256" key="1">
    <source>
        <dbReference type="SAM" id="MobiDB-lite"/>
    </source>
</evidence>
<name>A0A0F0LP25_9MICO</name>
<keyword evidence="2" id="KW-1133">Transmembrane helix</keyword>
<organism evidence="3 5">
    <name type="scientific">Microbacterium ginsengisoli</name>
    <dbReference type="NCBI Taxonomy" id="400772"/>
    <lineage>
        <taxon>Bacteria</taxon>
        <taxon>Bacillati</taxon>
        <taxon>Actinomycetota</taxon>
        <taxon>Actinomycetes</taxon>
        <taxon>Micrococcales</taxon>
        <taxon>Microbacteriaceae</taxon>
        <taxon>Microbacterium</taxon>
    </lineage>
</organism>
<dbReference type="EMBL" id="JYIY01000080">
    <property type="protein sequence ID" value="KJL35012.1"/>
    <property type="molecule type" value="Genomic_DNA"/>
</dbReference>
<proteinExistence type="predicted"/>
<comment type="caution">
    <text evidence="3">The sequence shown here is derived from an EMBL/GenBank/DDBJ whole genome shotgun (WGS) entry which is preliminary data.</text>
</comment>